<dbReference type="Pfam" id="PF13813">
    <property type="entry name" value="MBOAT_2"/>
    <property type="match status" value="1"/>
</dbReference>
<dbReference type="Proteomes" id="UP000247810">
    <property type="component" value="Unassembled WGS sequence"/>
</dbReference>
<keyword evidence="6 8" id="KW-0472">Membrane</keyword>
<sequence length="433" mass="48447">MGGLVVAWWFVWAATLLVFHDPEREFRRVERRRGEAATNGHAALTTNRPAKPGPETLTWQSYPGPFWHRLNWVLGLLTNMRGPEWNWRVSTLGPFPPSVLSQLDSSDSAQPEQHVTPPKLPADLRCQLPAIISLCLKSYLALDLIKLLMIRDHYFMGLVSSPPDPPFPFDILAPCPFLVQTYRCTMTGIGVLSALAYVSCFNPLLFGGLSLAFPSAARAITSVPLDAGWLYPPAFGPFLTTILDSGLIGCWSQWWHQIFRYGFISTSQWILSLLGNGKSNPPTRSTRRLVTLIVAFSVSGFLHACGSYAQIPDTCPLTGTYRFFISQAGGILLQDLWCRTILPRLVSVDAVPRPLRRAGNAAFALGWLLYTGRWITEDFARGGLWFTEPLPVSLFRGLGVGVAEVDQGWWCWGERWFGHWDDGSFWGRGTRVY</sequence>
<comment type="subcellular location">
    <subcellularLocation>
        <location evidence="1">Membrane</location>
        <topology evidence="1">Multi-pass membrane protein</topology>
    </subcellularLocation>
</comment>
<evidence type="ECO:0000313" key="11">
    <source>
        <dbReference type="Proteomes" id="UP000247810"/>
    </source>
</evidence>
<name>A0A319DP94_9EURO</name>
<evidence type="ECO:0000256" key="2">
    <source>
        <dbReference type="ARBA" id="ARBA00007282"/>
    </source>
</evidence>
<feature type="region of interest" description="Disordered" evidence="7">
    <location>
        <begin position="31"/>
        <end position="55"/>
    </location>
</feature>
<evidence type="ECO:0000256" key="3">
    <source>
        <dbReference type="ARBA" id="ARBA00022679"/>
    </source>
</evidence>
<dbReference type="PANTHER" id="PTHR31595">
    <property type="entry name" value="LONG-CHAIN-ALCOHOL O-FATTY-ACYLTRANSFERASE 3-RELATED"/>
    <property type="match status" value="1"/>
</dbReference>
<protein>
    <recommendedName>
        <fullName evidence="9">Wax synthase domain-containing protein</fullName>
    </recommendedName>
</protein>
<evidence type="ECO:0000259" key="9">
    <source>
        <dbReference type="Pfam" id="PF13813"/>
    </source>
</evidence>
<keyword evidence="3" id="KW-0808">Transferase</keyword>
<evidence type="ECO:0000256" key="6">
    <source>
        <dbReference type="ARBA" id="ARBA00023136"/>
    </source>
</evidence>
<dbReference type="AlphaFoldDB" id="A0A319DP94"/>
<evidence type="ECO:0000256" key="5">
    <source>
        <dbReference type="ARBA" id="ARBA00022989"/>
    </source>
</evidence>
<dbReference type="OrthoDB" id="2796277at2759"/>
<reference evidence="10 11" key="1">
    <citation type="submission" date="2018-02" db="EMBL/GenBank/DDBJ databases">
        <title>The genomes of Aspergillus section Nigri reveals drivers in fungal speciation.</title>
        <authorList>
            <consortium name="DOE Joint Genome Institute"/>
            <person name="Vesth T.C."/>
            <person name="Nybo J."/>
            <person name="Theobald S."/>
            <person name="Brandl J."/>
            <person name="Frisvad J.C."/>
            <person name="Nielsen K.F."/>
            <person name="Lyhne E.K."/>
            <person name="Kogle M.E."/>
            <person name="Kuo A."/>
            <person name="Riley R."/>
            <person name="Clum A."/>
            <person name="Nolan M."/>
            <person name="Lipzen A."/>
            <person name="Salamov A."/>
            <person name="Henrissat B."/>
            <person name="Wiebenga A."/>
            <person name="De vries R.P."/>
            <person name="Grigoriev I.V."/>
            <person name="Mortensen U.H."/>
            <person name="Andersen M.R."/>
            <person name="Baker S.E."/>
        </authorList>
    </citation>
    <scope>NUCLEOTIDE SEQUENCE [LARGE SCALE GENOMIC DNA]</scope>
    <source>
        <strain evidence="10 11">CBS 707.79</strain>
    </source>
</reference>
<dbReference type="PANTHER" id="PTHR31595:SF67">
    <property type="entry name" value="WAX SYNTHASE DOMAIN-CONTAINING PROTEIN"/>
    <property type="match status" value="1"/>
</dbReference>
<feature type="transmembrane region" description="Helical" evidence="8">
    <location>
        <begin position="6"/>
        <end position="23"/>
    </location>
</feature>
<evidence type="ECO:0000256" key="8">
    <source>
        <dbReference type="SAM" id="Phobius"/>
    </source>
</evidence>
<proteinExistence type="inferred from homology"/>
<dbReference type="GO" id="GO:0008374">
    <property type="term" value="F:O-acyltransferase activity"/>
    <property type="evidence" value="ECO:0007669"/>
    <property type="project" value="InterPro"/>
</dbReference>
<feature type="domain" description="Wax synthase" evidence="9">
    <location>
        <begin position="231"/>
        <end position="325"/>
    </location>
</feature>
<keyword evidence="11" id="KW-1185">Reference proteome</keyword>
<dbReference type="STRING" id="1448320.A0A319DP94"/>
<dbReference type="GO" id="GO:0016020">
    <property type="term" value="C:membrane"/>
    <property type="evidence" value="ECO:0007669"/>
    <property type="project" value="UniProtKB-SubCell"/>
</dbReference>
<evidence type="ECO:0000313" key="10">
    <source>
        <dbReference type="EMBL" id="PYH99480.1"/>
    </source>
</evidence>
<keyword evidence="5 8" id="KW-1133">Transmembrane helix</keyword>
<gene>
    <name evidence="10" type="ORF">BO71DRAFT_394360</name>
</gene>
<organism evidence="10 11">
    <name type="scientific">Aspergillus ellipticus CBS 707.79</name>
    <dbReference type="NCBI Taxonomy" id="1448320"/>
    <lineage>
        <taxon>Eukaryota</taxon>
        <taxon>Fungi</taxon>
        <taxon>Dikarya</taxon>
        <taxon>Ascomycota</taxon>
        <taxon>Pezizomycotina</taxon>
        <taxon>Eurotiomycetes</taxon>
        <taxon>Eurotiomycetidae</taxon>
        <taxon>Eurotiales</taxon>
        <taxon>Aspergillaceae</taxon>
        <taxon>Aspergillus</taxon>
        <taxon>Aspergillus subgen. Circumdati</taxon>
    </lineage>
</organism>
<feature type="transmembrane region" description="Helical" evidence="8">
    <location>
        <begin position="289"/>
        <end position="309"/>
    </location>
</feature>
<keyword evidence="4 8" id="KW-0812">Transmembrane</keyword>
<evidence type="ECO:0000256" key="4">
    <source>
        <dbReference type="ARBA" id="ARBA00022692"/>
    </source>
</evidence>
<evidence type="ECO:0000256" key="1">
    <source>
        <dbReference type="ARBA" id="ARBA00004141"/>
    </source>
</evidence>
<dbReference type="InterPro" id="IPR032805">
    <property type="entry name" value="Wax_synthase_dom"/>
</dbReference>
<dbReference type="VEuPathDB" id="FungiDB:BO71DRAFT_394360"/>
<dbReference type="GO" id="GO:0006629">
    <property type="term" value="P:lipid metabolic process"/>
    <property type="evidence" value="ECO:0007669"/>
    <property type="project" value="InterPro"/>
</dbReference>
<dbReference type="EMBL" id="KZ825802">
    <property type="protein sequence ID" value="PYH99480.1"/>
    <property type="molecule type" value="Genomic_DNA"/>
</dbReference>
<dbReference type="InterPro" id="IPR044851">
    <property type="entry name" value="Wax_synthase"/>
</dbReference>
<evidence type="ECO:0000256" key="7">
    <source>
        <dbReference type="SAM" id="MobiDB-lite"/>
    </source>
</evidence>
<accession>A0A319DP94</accession>
<comment type="similarity">
    <text evidence="2">Belongs to the wax synthase family.</text>
</comment>